<evidence type="ECO:0000313" key="1">
    <source>
        <dbReference type="EMBL" id="MBM3222413.1"/>
    </source>
</evidence>
<comment type="caution">
    <text evidence="1">The sequence shown here is derived from an EMBL/GenBank/DDBJ whole genome shotgun (WGS) entry which is preliminary data.</text>
</comment>
<sequence length="353" mass="40617">MADAELVVDGQITYAALILLGTREALGRYLAQAEVICEYRSHEAPGSAAERHEFRQGFLLVLDEMWRLISLRNDLQHFQQGFFVWDVPTFSERVVREAILNAVSHRDYRHGGSVFVRQYPRRIEIVSPGGLPPGITPANILRQQNPRNRRIAEVLGKCGLVERAGQGFDLIFRECIRQSKALPDFTHTDPHFVWLTLHGDIQDQDFLRFFEEIGQERMATFSTDDFLVVDVVHREQPVPDHLKPRVGYLLEQGIIERLGRGRGVRLLLSQRFYRRLGKAGVYTRKRGLDRETNKALLLRHLQENGNAGCPASELQQVLPAQSRDQLKRLLSELRREGRVQMVGQRRGARWRVT</sequence>
<evidence type="ECO:0008006" key="3">
    <source>
        <dbReference type="Google" id="ProtNLM"/>
    </source>
</evidence>
<organism evidence="1 2">
    <name type="scientific">Tectimicrobiota bacterium</name>
    <dbReference type="NCBI Taxonomy" id="2528274"/>
    <lineage>
        <taxon>Bacteria</taxon>
        <taxon>Pseudomonadati</taxon>
        <taxon>Nitrospinota/Tectimicrobiota group</taxon>
        <taxon>Candidatus Tectimicrobiota</taxon>
    </lineage>
</organism>
<protein>
    <recommendedName>
        <fullName evidence="3">ATP-dependent DNA helicase RecG C-terminal domain-containing protein</fullName>
    </recommendedName>
</protein>
<dbReference type="Gene3D" id="3.30.565.60">
    <property type="match status" value="1"/>
</dbReference>
<dbReference type="PANTHER" id="PTHR30595:SF6">
    <property type="entry name" value="SCHLAFEN ALBA-2 DOMAIN-CONTAINING PROTEIN"/>
    <property type="match status" value="1"/>
</dbReference>
<reference evidence="1" key="1">
    <citation type="submission" date="2019-03" db="EMBL/GenBank/DDBJ databases">
        <title>Lake Tanganyika Metagenome-Assembled Genomes (MAGs).</title>
        <authorList>
            <person name="Tran P."/>
        </authorList>
    </citation>
    <scope>NUCLEOTIDE SEQUENCE</scope>
    <source>
        <strain evidence="1">K_DeepCast_65m_m2_066</strain>
    </source>
</reference>
<gene>
    <name evidence="1" type="ORF">FJZ47_01220</name>
</gene>
<name>A0A937VXK9_UNCTE</name>
<evidence type="ECO:0000313" key="2">
    <source>
        <dbReference type="Proteomes" id="UP000712673"/>
    </source>
</evidence>
<dbReference type="EMBL" id="VGLS01000017">
    <property type="protein sequence ID" value="MBM3222413.1"/>
    <property type="molecule type" value="Genomic_DNA"/>
</dbReference>
<dbReference type="PANTHER" id="PTHR30595">
    <property type="entry name" value="GLPR-RELATED TRANSCRIPTIONAL REPRESSOR"/>
    <property type="match status" value="1"/>
</dbReference>
<dbReference type="AlphaFoldDB" id="A0A937VXK9"/>
<dbReference type="Pfam" id="PF13749">
    <property type="entry name" value="HATPase_c_4"/>
    <property type="match status" value="1"/>
</dbReference>
<dbReference type="Proteomes" id="UP000712673">
    <property type="component" value="Unassembled WGS sequence"/>
</dbReference>
<proteinExistence type="predicted"/>
<dbReference type="InterPro" id="IPR038475">
    <property type="entry name" value="RecG_C_sf"/>
</dbReference>
<accession>A0A937VXK9</accession>